<evidence type="ECO:0000313" key="3">
    <source>
        <dbReference type="Proteomes" id="UP001202328"/>
    </source>
</evidence>
<comment type="caution">
    <text evidence="2">The sequence shown here is derived from an EMBL/GenBank/DDBJ whole genome shotgun (WGS) entry which is preliminary data.</text>
</comment>
<reference evidence="2" key="1">
    <citation type="submission" date="2022-04" db="EMBL/GenBank/DDBJ databases">
        <title>A functionally conserved STORR gene fusion in Papaver species that diverged 16.8 million years ago.</title>
        <authorList>
            <person name="Catania T."/>
        </authorList>
    </citation>
    <scope>NUCLEOTIDE SEQUENCE</scope>
    <source>
        <strain evidence="2">S-188037</strain>
    </source>
</reference>
<sequence length="225" mass="25462">MDPAIFEEDDDDGGSSTRMSTWRKDKDPSLVKELVSKAATMKITDEPICHNNSFIRYLIIATPVNCDDKITIEFTETNEENVLVSCLNEHLDKLNPKILGFSFRSLKNRTPISWIQFSTSNATVMYKLRDNIIPTCLPVLFKFQDIKLLGVNLVNYLKEALLNQHNTNDLIGPTADFITVDASTVSNAKVDKELLSSLMARLSLLDDKLKWKMLAQCGSVMDLWK</sequence>
<dbReference type="AlphaFoldDB" id="A0AAD4SCH7"/>
<feature type="compositionally biased region" description="Acidic residues" evidence="1">
    <location>
        <begin position="1"/>
        <end position="13"/>
    </location>
</feature>
<name>A0AAD4SCH7_9MAGN</name>
<organism evidence="2 3">
    <name type="scientific">Papaver atlanticum</name>
    <dbReference type="NCBI Taxonomy" id="357466"/>
    <lineage>
        <taxon>Eukaryota</taxon>
        <taxon>Viridiplantae</taxon>
        <taxon>Streptophyta</taxon>
        <taxon>Embryophyta</taxon>
        <taxon>Tracheophyta</taxon>
        <taxon>Spermatophyta</taxon>
        <taxon>Magnoliopsida</taxon>
        <taxon>Ranunculales</taxon>
        <taxon>Papaveraceae</taxon>
        <taxon>Papaveroideae</taxon>
        <taxon>Papaver</taxon>
    </lineage>
</organism>
<evidence type="ECO:0000256" key="1">
    <source>
        <dbReference type="SAM" id="MobiDB-lite"/>
    </source>
</evidence>
<gene>
    <name evidence="2" type="ORF">MKW98_028817</name>
</gene>
<proteinExistence type="predicted"/>
<accession>A0AAD4SCH7</accession>
<evidence type="ECO:0000313" key="2">
    <source>
        <dbReference type="EMBL" id="KAI3879250.1"/>
    </source>
</evidence>
<protein>
    <submittedName>
        <fullName evidence="2">Uncharacterized protein</fullName>
    </submittedName>
</protein>
<dbReference type="Proteomes" id="UP001202328">
    <property type="component" value="Unassembled WGS sequence"/>
</dbReference>
<feature type="region of interest" description="Disordered" evidence="1">
    <location>
        <begin position="1"/>
        <end position="24"/>
    </location>
</feature>
<keyword evidence="3" id="KW-1185">Reference proteome</keyword>
<dbReference type="EMBL" id="JAJJMB010012264">
    <property type="protein sequence ID" value="KAI3879250.1"/>
    <property type="molecule type" value="Genomic_DNA"/>
</dbReference>